<evidence type="ECO:0000313" key="6">
    <source>
        <dbReference type="Proteomes" id="UP000002051"/>
    </source>
</evidence>
<gene>
    <name evidence="3" type="ordered locus">MTR_4g088285</name>
    <name evidence="4" type="ORF">MtrunA17_Chr4g0046481</name>
</gene>
<dbReference type="Pfam" id="PF07127">
    <property type="entry name" value="Nodulin_late"/>
    <property type="match status" value="1"/>
</dbReference>
<reference evidence="3 6" key="2">
    <citation type="journal article" date="2014" name="BMC Genomics">
        <title>An improved genome release (version Mt4.0) for the model legume Medicago truncatula.</title>
        <authorList>
            <person name="Tang H."/>
            <person name="Krishnakumar V."/>
            <person name="Bidwell S."/>
            <person name="Rosen B."/>
            <person name="Chan A."/>
            <person name="Zhou S."/>
            <person name="Gentzbittel L."/>
            <person name="Childs K.L."/>
            <person name="Yandell M."/>
            <person name="Gundlach H."/>
            <person name="Mayer K.F."/>
            <person name="Schwartz D.C."/>
            <person name="Town C.D."/>
        </authorList>
    </citation>
    <scope>GENOME REANNOTATION</scope>
    <source>
        <strain evidence="3">A17</strain>
        <strain evidence="5 6">cv. Jemalong A17</strain>
    </source>
</reference>
<sequence length="69" mass="8076">MARILKNVYTIIHFLIINFLLLFHVLNVRRQTEPPGPLIPCEFDYDCPLIDCIRTSDSRCINGNCHCRE</sequence>
<evidence type="ECO:0000259" key="2">
    <source>
        <dbReference type="Pfam" id="PF07127"/>
    </source>
</evidence>
<organism evidence="3 6">
    <name type="scientific">Medicago truncatula</name>
    <name type="common">Barrel medic</name>
    <name type="synonym">Medicago tribuloides</name>
    <dbReference type="NCBI Taxonomy" id="3880"/>
    <lineage>
        <taxon>Eukaryota</taxon>
        <taxon>Viridiplantae</taxon>
        <taxon>Streptophyta</taxon>
        <taxon>Embryophyta</taxon>
        <taxon>Tracheophyta</taxon>
        <taxon>Spermatophyta</taxon>
        <taxon>Magnoliopsida</taxon>
        <taxon>eudicotyledons</taxon>
        <taxon>Gunneridae</taxon>
        <taxon>Pentapetalae</taxon>
        <taxon>rosids</taxon>
        <taxon>fabids</taxon>
        <taxon>Fabales</taxon>
        <taxon>Fabaceae</taxon>
        <taxon>Papilionoideae</taxon>
        <taxon>50 kb inversion clade</taxon>
        <taxon>NPAAA clade</taxon>
        <taxon>Hologalegina</taxon>
        <taxon>IRL clade</taxon>
        <taxon>Trifolieae</taxon>
        <taxon>Medicago</taxon>
    </lineage>
</organism>
<protein>
    <submittedName>
        <fullName evidence="3 4">Late nodulin</fullName>
    </submittedName>
</protein>
<reference evidence="4" key="5">
    <citation type="journal article" date="2018" name="Nat. Plants">
        <title>Whole-genome landscape of Medicago truncatula symbiotic genes.</title>
        <authorList>
            <person name="Pecrix Y."/>
            <person name="Gamas P."/>
            <person name="Carrere S."/>
        </authorList>
    </citation>
    <scope>NUCLEOTIDE SEQUENCE</scope>
    <source>
        <tissue evidence="4">Leaves</tissue>
    </source>
</reference>
<evidence type="ECO:0000256" key="1">
    <source>
        <dbReference type="SAM" id="Phobius"/>
    </source>
</evidence>
<keyword evidence="1" id="KW-0472">Membrane</keyword>
<evidence type="ECO:0000313" key="7">
    <source>
        <dbReference type="Proteomes" id="UP000265566"/>
    </source>
</evidence>
<feature type="transmembrane region" description="Helical" evidence="1">
    <location>
        <begin position="7"/>
        <end position="26"/>
    </location>
</feature>
<dbReference type="AlphaFoldDB" id="A0A072UPM7"/>
<reference evidence="3 6" key="1">
    <citation type="journal article" date="2011" name="Nature">
        <title>The Medicago genome provides insight into the evolution of rhizobial symbioses.</title>
        <authorList>
            <person name="Young N.D."/>
            <person name="Debelle F."/>
            <person name="Oldroyd G.E."/>
            <person name="Geurts R."/>
            <person name="Cannon S.B."/>
            <person name="Udvardi M.K."/>
            <person name="Benedito V.A."/>
            <person name="Mayer K.F."/>
            <person name="Gouzy J."/>
            <person name="Schoof H."/>
            <person name="Van de Peer Y."/>
            <person name="Proost S."/>
            <person name="Cook D.R."/>
            <person name="Meyers B.C."/>
            <person name="Spannagl M."/>
            <person name="Cheung F."/>
            <person name="De Mita S."/>
            <person name="Krishnakumar V."/>
            <person name="Gundlach H."/>
            <person name="Zhou S."/>
            <person name="Mudge J."/>
            <person name="Bharti A.K."/>
            <person name="Murray J.D."/>
            <person name="Naoumkina M.A."/>
            <person name="Rosen B."/>
            <person name="Silverstein K.A."/>
            <person name="Tang H."/>
            <person name="Rombauts S."/>
            <person name="Zhao P.X."/>
            <person name="Zhou P."/>
            <person name="Barbe V."/>
            <person name="Bardou P."/>
            <person name="Bechner M."/>
            <person name="Bellec A."/>
            <person name="Berger A."/>
            <person name="Berges H."/>
            <person name="Bidwell S."/>
            <person name="Bisseling T."/>
            <person name="Choisne N."/>
            <person name="Couloux A."/>
            <person name="Denny R."/>
            <person name="Deshpande S."/>
            <person name="Dai X."/>
            <person name="Doyle J.J."/>
            <person name="Dudez A.M."/>
            <person name="Farmer A.D."/>
            <person name="Fouteau S."/>
            <person name="Franken C."/>
            <person name="Gibelin C."/>
            <person name="Gish J."/>
            <person name="Goldstein S."/>
            <person name="Gonzalez A.J."/>
            <person name="Green P.J."/>
            <person name="Hallab A."/>
            <person name="Hartog M."/>
            <person name="Hua A."/>
            <person name="Humphray S.J."/>
            <person name="Jeong D.H."/>
            <person name="Jing Y."/>
            <person name="Jocker A."/>
            <person name="Kenton S.M."/>
            <person name="Kim D.J."/>
            <person name="Klee K."/>
            <person name="Lai H."/>
            <person name="Lang C."/>
            <person name="Lin S."/>
            <person name="Macmil S.L."/>
            <person name="Magdelenat G."/>
            <person name="Matthews L."/>
            <person name="McCorrison J."/>
            <person name="Monaghan E.L."/>
            <person name="Mun J.H."/>
            <person name="Najar F.Z."/>
            <person name="Nicholson C."/>
            <person name="Noirot C."/>
            <person name="O'Bleness M."/>
            <person name="Paule C.R."/>
            <person name="Poulain J."/>
            <person name="Prion F."/>
            <person name="Qin B."/>
            <person name="Qu C."/>
            <person name="Retzel E.F."/>
            <person name="Riddle C."/>
            <person name="Sallet E."/>
            <person name="Samain S."/>
            <person name="Samson N."/>
            <person name="Sanders I."/>
            <person name="Saurat O."/>
            <person name="Scarpelli C."/>
            <person name="Schiex T."/>
            <person name="Segurens B."/>
            <person name="Severin A.J."/>
            <person name="Sherrier D.J."/>
            <person name="Shi R."/>
            <person name="Sims S."/>
            <person name="Singer S.R."/>
            <person name="Sinharoy S."/>
            <person name="Sterck L."/>
            <person name="Viollet A."/>
            <person name="Wang B.B."/>
            <person name="Wang K."/>
            <person name="Wang M."/>
            <person name="Wang X."/>
            <person name="Warfsmann J."/>
            <person name="Weissenbach J."/>
            <person name="White D.D."/>
            <person name="White J.D."/>
            <person name="Wiley G.B."/>
            <person name="Wincker P."/>
            <person name="Xing Y."/>
            <person name="Yang L."/>
            <person name="Yao Z."/>
            <person name="Ying F."/>
            <person name="Zhai J."/>
            <person name="Zhou L."/>
            <person name="Zuber A."/>
            <person name="Denarie J."/>
            <person name="Dixon R.A."/>
            <person name="May G.D."/>
            <person name="Schwartz D.C."/>
            <person name="Rogers J."/>
            <person name="Quetier F."/>
            <person name="Town C.D."/>
            <person name="Roe B.A."/>
        </authorList>
    </citation>
    <scope>NUCLEOTIDE SEQUENCE [LARGE SCALE GENOMIC DNA]</scope>
    <source>
        <strain evidence="3">A17</strain>
        <strain evidence="5 6">cv. Jemalong A17</strain>
    </source>
</reference>
<keyword evidence="1" id="KW-0812">Transmembrane</keyword>
<dbReference type="HOGENOM" id="CLU_2779672_0_0_1"/>
<dbReference type="InterPro" id="IPR009810">
    <property type="entry name" value="Nodulin_late_dom"/>
</dbReference>
<reference evidence="5" key="3">
    <citation type="submission" date="2015-04" db="UniProtKB">
        <authorList>
            <consortium name="EnsemblPlants"/>
        </authorList>
    </citation>
    <scope>IDENTIFICATION</scope>
    <source>
        <strain evidence="5">cv. Jemalong A17</strain>
    </source>
</reference>
<reference evidence="7" key="4">
    <citation type="journal article" date="2018" name="Nat. Plants">
        <title>Whole-genome landscape of Medicago truncatula symbiotic genes.</title>
        <authorList>
            <person name="Pecrix Y."/>
            <person name="Staton S.E."/>
            <person name="Sallet E."/>
            <person name="Lelandais-Briere C."/>
            <person name="Moreau S."/>
            <person name="Carrere S."/>
            <person name="Blein T."/>
            <person name="Jardinaud M.F."/>
            <person name="Latrasse D."/>
            <person name="Zouine M."/>
            <person name="Zahm M."/>
            <person name="Kreplak J."/>
            <person name="Mayjonade B."/>
            <person name="Satge C."/>
            <person name="Perez M."/>
            <person name="Cauet S."/>
            <person name="Marande W."/>
            <person name="Chantry-Darmon C."/>
            <person name="Lopez-Roques C."/>
            <person name="Bouchez O."/>
            <person name="Berard A."/>
            <person name="Debelle F."/>
            <person name="Munos S."/>
            <person name="Bendahmane A."/>
            <person name="Berges H."/>
            <person name="Niebel A."/>
            <person name="Buitink J."/>
            <person name="Frugier F."/>
            <person name="Benhamed M."/>
            <person name="Crespi M."/>
            <person name="Gouzy J."/>
            <person name="Gamas P."/>
        </authorList>
    </citation>
    <scope>NUCLEOTIDE SEQUENCE [LARGE SCALE GENOMIC DNA]</scope>
    <source>
        <strain evidence="7">cv. Jemalong A17</strain>
    </source>
</reference>
<dbReference type="EMBL" id="PSQE01000004">
    <property type="protein sequence ID" value="RHN62351.1"/>
    <property type="molecule type" value="Genomic_DNA"/>
</dbReference>
<proteinExistence type="predicted"/>
<evidence type="ECO:0000313" key="3">
    <source>
        <dbReference type="EMBL" id="KEH30978.1"/>
    </source>
</evidence>
<keyword evidence="6" id="KW-1185">Reference proteome</keyword>
<dbReference type="EnsemblPlants" id="KEH30978">
    <property type="protein sequence ID" value="KEH30978"/>
    <property type="gene ID" value="MTR_4g088285"/>
</dbReference>
<feature type="domain" description="Late nodulin" evidence="2">
    <location>
        <begin position="1"/>
        <end position="66"/>
    </location>
</feature>
<dbReference type="Proteomes" id="UP000002051">
    <property type="component" value="Chromosome 4"/>
</dbReference>
<evidence type="ECO:0000313" key="4">
    <source>
        <dbReference type="EMBL" id="RHN62351.1"/>
    </source>
</evidence>
<evidence type="ECO:0000313" key="5">
    <source>
        <dbReference type="EnsemblPlants" id="KEH30978"/>
    </source>
</evidence>
<dbReference type="Gramene" id="rna24915">
    <property type="protein sequence ID" value="RHN62351.1"/>
    <property type="gene ID" value="gene24915"/>
</dbReference>
<dbReference type="GO" id="GO:0046872">
    <property type="term" value="F:metal ion binding"/>
    <property type="evidence" value="ECO:0007669"/>
    <property type="project" value="InterPro"/>
</dbReference>
<keyword evidence="1" id="KW-1133">Transmembrane helix</keyword>
<dbReference type="EMBL" id="CM001220">
    <property type="protein sequence ID" value="KEH30978.1"/>
    <property type="molecule type" value="Genomic_DNA"/>
</dbReference>
<dbReference type="Proteomes" id="UP000265566">
    <property type="component" value="Chromosome 4"/>
</dbReference>
<accession>A0A072UPM7</accession>
<name>A0A072UPM7_MEDTR</name>